<sequence length="606" mass="68213">MDPLRTNGYFFYAAWRSWGPHEFSRVKWRRHEEFVYNMLGFVSRTAFQGCFSALGFGLNYSLPRPAPVRQVSSPLSGGQELGTASGALAPQHLPTLWLENASSGRRGSFWILGCSRPRPHGSGAPGVLRDPSGYGLRLSRQELGGFMGRPILFMDSPYGPRGLAFEITSHGCRSASDNGFRGFSRVCRTGSLPGPRPRSDSDLGLAPAAKRLRAEECEPLEAEADTYKGRDEVIKGDSQKADDAAVPDRLWLRAFALGYGATGHAARHLRALGRAEGAVGFLEDPAPPRGWRGALPGLRLFALRYWRSRVTRGYVTWLRDNVPCQRGSSWYSIGGESNAGRARPCMSGWPQEGRYYQWEWKAARASMEGRATVDAGFDAIHRCADATWFEWPKGSALLFWNWGPEYQREVRDGQPHFMTGTFGIPFLRKQAKARDPLKHELMRAKVVQVRQRQYIKPGKVVSGTHYFCVDKGTLRHQDGVQWHKLWPQCPVTCPTLYSLLSVKHTLRHCRGVFPVRLRRWGAVPHHYKLHHFLRELSGVDVREVRSRTQTTRCGRTPGWATGKDGRGIGWGPGLPYRSLQWQTRLKLKCMEIDGPGQPFPLGIRWS</sequence>
<reference evidence="1 2" key="1">
    <citation type="submission" date="2024-10" db="EMBL/GenBank/DDBJ databases">
        <title>Updated reference genomes for cyclostephanoid diatoms.</title>
        <authorList>
            <person name="Roberts W.R."/>
            <person name="Alverson A.J."/>
        </authorList>
    </citation>
    <scope>NUCLEOTIDE SEQUENCE [LARGE SCALE GENOMIC DNA]</scope>
    <source>
        <strain evidence="1 2">AJA276-08</strain>
    </source>
</reference>
<organism evidence="1 2">
    <name type="scientific">Stephanodiscus triporus</name>
    <dbReference type="NCBI Taxonomy" id="2934178"/>
    <lineage>
        <taxon>Eukaryota</taxon>
        <taxon>Sar</taxon>
        <taxon>Stramenopiles</taxon>
        <taxon>Ochrophyta</taxon>
        <taxon>Bacillariophyta</taxon>
        <taxon>Coscinodiscophyceae</taxon>
        <taxon>Thalassiosirophycidae</taxon>
        <taxon>Stephanodiscales</taxon>
        <taxon>Stephanodiscaceae</taxon>
        <taxon>Stephanodiscus</taxon>
    </lineage>
</organism>
<gene>
    <name evidence="1" type="ORF">ACHAW5_005789</name>
</gene>
<dbReference type="Proteomes" id="UP001530315">
    <property type="component" value="Unassembled WGS sequence"/>
</dbReference>
<accession>A0ABD3PZ58</accession>
<evidence type="ECO:0000313" key="1">
    <source>
        <dbReference type="EMBL" id="KAL3791415.1"/>
    </source>
</evidence>
<dbReference type="EMBL" id="JALLAZ020000593">
    <property type="protein sequence ID" value="KAL3791415.1"/>
    <property type="molecule type" value="Genomic_DNA"/>
</dbReference>
<protein>
    <submittedName>
        <fullName evidence="1">Uncharacterized protein</fullName>
    </submittedName>
</protein>
<proteinExistence type="predicted"/>
<name>A0ABD3PZ58_9STRA</name>
<comment type="caution">
    <text evidence="1">The sequence shown here is derived from an EMBL/GenBank/DDBJ whole genome shotgun (WGS) entry which is preliminary data.</text>
</comment>
<keyword evidence="2" id="KW-1185">Reference proteome</keyword>
<evidence type="ECO:0000313" key="2">
    <source>
        <dbReference type="Proteomes" id="UP001530315"/>
    </source>
</evidence>
<dbReference type="AlphaFoldDB" id="A0ABD3PZ58"/>